<dbReference type="EMBL" id="MDBS01000003">
    <property type="protein sequence ID" value="PMP33015.1"/>
    <property type="molecule type" value="Genomic_DNA"/>
</dbReference>
<reference evidence="1" key="1">
    <citation type="submission" date="2016-07" db="EMBL/GenBank/DDBJ databases">
        <authorList>
            <person name="Kauffman K."/>
            <person name="Arevalo P."/>
            <person name="Polz M.F."/>
        </authorList>
    </citation>
    <scope>NUCLEOTIDE SEQUENCE</scope>
    <source>
        <strain evidence="1">10N.222.46.E12</strain>
    </source>
</reference>
<dbReference type="GO" id="GO:0046718">
    <property type="term" value="P:symbiont entry into host cell"/>
    <property type="evidence" value="ECO:0007669"/>
    <property type="project" value="InterPro"/>
</dbReference>
<proteinExistence type="predicted"/>
<dbReference type="GO" id="GO:0051536">
    <property type="term" value="F:iron-sulfur cluster binding"/>
    <property type="evidence" value="ECO:0007669"/>
    <property type="project" value="InterPro"/>
</dbReference>
<evidence type="ECO:0008006" key="2">
    <source>
        <dbReference type="Google" id="ProtNLM"/>
    </source>
</evidence>
<comment type="caution">
    <text evidence="1">The sequence shown here is derived from an EMBL/GenBank/DDBJ whole genome shotgun (WGS) entry which is preliminary data.</text>
</comment>
<protein>
    <recommendedName>
        <fullName evidence="2">Phage minor tail protein L</fullName>
    </recommendedName>
</protein>
<dbReference type="Pfam" id="PF05100">
    <property type="entry name" value="Phage_tail_L"/>
    <property type="match status" value="1"/>
</dbReference>
<organism evidence="1">
    <name type="scientific">Vibrio cyclitrophicus</name>
    <dbReference type="NCBI Taxonomy" id="47951"/>
    <lineage>
        <taxon>Bacteria</taxon>
        <taxon>Pseudomonadati</taxon>
        <taxon>Pseudomonadota</taxon>
        <taxon>Gammaproteobacteria</taxon>
        <taxon>Vibrionales</taxon>
        <taxon>Vibrionaceae</taxon>
        <taxon>Vibrio</taxon>
    </lineage>
</organism>
<dbReference type="InterPro" id="IPR006487">
    <property type="entry name" value="Phage_lambda_L"/>
</dbReference>
<reference evidence="1" key="2">
    <citation type="journal article" date="2018" name="Nature">
        <title>A major lineage of non-tailed dsDNA viruses as unrecognized killers of marine bacteria.</title>
        <authorList>
            <person name="Kauffman K.M."/>
            <person name="Hussain F.A."/>
            <person name="Yang J."/>
            <person name="Arevalo P."/>
            <person name="Brown J.M."/>
            <person name="Chang W.K."/>
            <person name="VanInsberghe D."/>
            <person name="Elsherbini J."/>
            <person name="Sharma R.S."/>
            <person name="Cutler M.B."/>
            <person name="Kelly L."/>
            <person name="Polz M.F."/>
        </authorList>
    </citation>
    <scope>NUCLEOTIDE SEQUENCE</scope>
    <source>
        <strain evidence="1">10N.222.46.E12</strain>
    </source>
</reference>
<dbReference type="GO" id="GO:0030430">
    <property type="term" value="C:host cell cytoplasm"/>
    <property type="evidence" value="ECO:0007669"/>
    <property type="project" value="InterPro"/>
</dbReference>
<dbReference type="RefSeq" id="WP_048669680.1">
    <property type="nucleotide sequence ID" value="NZ_CP170590.1"/>
</dbReference>
<gene>
    <name evidence="1" type="ORF">BCS90_09780</name>
</gene>
<dbReference type="AlphaFoldDB" id="A0A7Z1MMF5"/>
<name>A0A7Z1MMF5_9VIBR</name>
<accession>A0A7Z1MMF5</accession>
<evidence type="ECO:0000313" key="1">
    <source>
        <dbReference type="EMBL" id="PMP33015.1"/>
    </source>
</evidence>
<sequence>MNTNDRYVGKIVALFELDFRRINGGVIYITNNSFPDRDIVWNGVAYTSNPILLEELSNSIQGTSPTPTCKVGNLTGILNEQFRLTRDLVGGKISRTLVFSENLDDGDNPSLTPIQPPESFYINNSLRDKTEVSFRTSTQLGAYHTQIPAMRATVDKYPGLKRVY</sequence>